<dbReference type="Pfam" id="PF04851">
    <property type="entry name" value="ResIII"/>
    <property type="match status" value="1"/>
</dbReference>
<feature type="region of interest" description="Disordered" evidence="20">
    <location>
        <begin position="1"/>
        <end position="37"/>
    </location>
</feature>
<dbReference type="Pfam" id="PF00271">
    <property type="entry name" value="Helicase_C"/>
    <property type="match status" value="1"/>
</dbReference>
<dbReference type="Gene3D" id="3.40.50.300">
    <property type="entry name" value="P-loop containing nucleotide triphosphate hydrolases"/>
    <property type="match status" value="2"/>
</dbReference>
<evidence type="ECO:0000256" key="15">
    <source>
        <dbReference type="ARBA" id="ARBA00022843"/>
    </source>
</evidence>
<dbReference type="GO" id="GO:0003725">
    <property type="term" value="F:double-stranded RNA binding"/>
    <property type="evidence" value="ECO:0007669"/>
    <property type="project" value="TreeGrafter"/>
</dbReference>
<keyword evidence="5" id="KW-1017">Isopeptide bond</keyword>
<dbReference type="GO" id="GO:0016787">
    <property type="term" value="F:hydrolase activity"/>
    <property type="evidence" value="ECO:0007669"/>
    <property type="project" value="UniProtKB-KW"/>
</dbReference>
<keyword evidence="8" id="KW-0479">Metal-binding</keyword>
<evidence type="ECO:0000256" key="5">
    <source>
        <dbReference type="ARBA" id="ARBA00022499"/>
    </source>
</evidence>
<dbReference type="CDD" id="cd15805">
    <property type="entry name" value="RIG-I_C"/>
    <property type="match status" value="1"/>
</dbReference>
<feature type="domain" description="Helicase ATP-binding" evidence="21">
    <location>
        <begin position="304"/>
        <end position="480"/>
    </location>
</feature>
<keyword evidence="10" id="KW-0547">Nucleotide-binding</keyword>
<evidence type="ECO:0000259" key="23">
    <source>
        <dbReference type="PROSITE" id="PS51789"/>
    </source>
</evidence>
<dbReference type="SUPFAM" id="SSF52540">
    <property type="entry name" value="P-loop containing nucleoside triphosphate hydrolases"/>
    <property type="match status" value="2"/>
</dbReference>
<keyword evidence="15" id="KW-0832">Ubl conjugation</keyword>
<evidence type="ECO:0000256" key="10">
    <source>
        <dbReference type="ARBA" id="ARBA00022741"/>
    </source>
</evidence>
<dbReference type="EC" id="3.6.4.13" evidence="3"/>
<keyword evidence="4" id="KW-0963">Cytoplasm</keyword>
<dbReference type="Gene3D" id="2.170.150.30">
    <property type="entry name" value="RIG-I-like receptor, C-terminal regulatory domain"/>
    <property type="match status" value="1"/>
</dbReference>
<keyword evidence="7" id="KW-0399">Innate immunity</keyword>
<evidence type="ECO:0000256" key="3">
    <source>
        <dbReference type="ARBA" id="ARBA00012552"/>
    </source>
</evidence>
<dbReference type="GeneTree" id="ENSGT00940000153173"/>
<reference evidence="24" key="2">
    <citation type="submission" date="2025-08" db="UniProtKB">
        <authorList>
            <consortium name="Ensembl"/>
        </authorList>
    </citation>
    <scope>IDENTIFICATION</scope>
</reference>
<evidence type="ECO:0000256" key="7">
    <source>
        <dbReference type="ARBA" id="ARBA00022588"/>
    </source>
</evidence>
<dbReference type="Pfam" id="PF11648">
    <property type="entry name" value="RIG-I_C-RD"/>
    <property type="match status" value="1"/>
</dbReference>
<evidence type="ECO:0000313" key="24">
    <source>
        <dbReference type="Ensembl" id="ENSPNAP00000044846.1"/>
    </source>
</evidence>
<dbReference type="FunFam" id="3.40.50.300:FF:001233">
    <property type="entry name" value="Probable ATP-dependent RNA helicase DDX58"/>
    <property type="match status" value="1"/>
</dbReference>
<dbReference type="PROSITE" id="PS51192">
    <property type="entry name" value="HELICASE_ATP_BIND_1"/>
    <property type="match status" value="1"/>
</dbReference>
<dbReference type="GO" id="GO:0005737">
    <property type="term" value="C:cytoplasm"/>
    <property type="evidence" value="ECO:0007669"/>
    <property type="project" value="UniProtKB-SubCell"/>
</dbReference>
<dbReference type="InterPro" id="IPR021673">
    <property type="entry name" value="RLR_CTR"/>
</dbReference>
<dbReference type="InterPro" id="IPR014001">
    <property type="entry name" value="Helicase_ATP-bd"/>
</dbReference>
<dbReference type="GO" id="GO:0003677">
    <property type="term" value="F:DNA binding"/>
    <property type="evidence" value="ECO:0007669"/>
    <property type="project" value="InterPro"/>
</dbReference>
<dbReference type="InterPro" id="IPR001650">
    <property type="entry name" value="Helicase_C-like"/>
</dbReference>
<dbReference type="PANTHER" id="PTHR14074">
    <property type="entry name" value="HELICASE WITH DEATH DOMAIN-RELATED"/>
    <property type="match status" value="1"/>
</dbReference>
<name>A0AAR2J4U1_PYGNA</name>
<evidence type="ECO:0000256" key="1">
    <source>
        <dbReference type="ARBA" id="ARBA00004496"/>
    </source>
</evidence>
<evidence type="ECO:0000256" key="6">
    <source>
        <dbReference type="ARBA" id="ARBA00022553"/>
    </source>
</evidence>
<sequence>MGIANRGAGGGACPNTGGKQNKVPATVPRTDQTSAHRSAANMYELEKENLRRFSRYIVQVLRPSYIRVFLTAYLDEESVERILSEEKSSVSSAAQMLLEKMWQLEEAGWFQAFLDTLHNSEYTGLYAAVSKWDFKELEELQPFKRLLDRIEPSITKNMKPRELLAHMSDCITQRECEEIRAVEDQCGCVAASERLVASLRRSDKPWFKILKMALDTCSQKLALQLLELNTDESEKCASDDEESMGTMATVRFEYREEGESDDGLLKSINEISLADRLSEGAGVVAGVSERAEERKLREYQKELAIAAFSGQNTIICAPTGCGKTIVALAICEHHLKKFPGKAKVVFMATKVEVYEQQYKLFIQHFSKDPDVRVTGVCGEMEVCLRTVVESNDVVVLTPQCLVNALQDGELESLQVFTLLLLDECHNTTGKHPYNNIMNRYLDIKLTSTAHTLPQVVGLTASVGISSFKNQQEAEINICQLCANLDARVISTVTTHIDELRSYVHIPEKDFFEVPPRTSDPFIRIMCNIMSNIEELAKKVYNIETLSPIVNRDYGSQKYEQWIVAVQKGCKLLQLDDPEQERRVCRALFNYTEHLRKYNDALIINEDARTKDALDYLQAFIDQVRAAGYDDTERKLTAFFDAQRDQLQHLATEGQENPKLQELKFILEEEYRNNDQTRTVLFVRTRALADALKKWIDETDSLKFLKPGVLIGRGRRSSQLVGSGMTLTSQKGVLDSFKSSDQNKILIATSVADEGIDIPTCNLVLMYEYVGNVVKMVQVRGRGRAAGSRCFLISSRKERIEKEKQNMQREKIVEKAIASLQSSPEKLQAKVDLFQKNDKIKRHYMSLSPEKPRAVGSYKLLCAKCEMFACFSHDLRVLKECHHIVLDRSVFQRCATEPHHNPKSFGGITKTQKMYCKECKHDWGIIASYLSIRDLPIVKIDSFVIQNVETLQKQWYRKWRDVTFAMQEFDLTEITPETWGVRE</sequence>
<evidence type="ECO:0000259" key="21">
    <source>
        <dbReference type="PROSITE" id="PS51192"/>
    </source>
</evidence>
<keyword evidence="16" id="KW-0391">Immunity</keyword>
<reference evidence="24" key="3">
    <citation type="submission" date="2025-09" db="UniProtKB">
        <authorList>
            <consortium name="Ensembl"/>
        </authorList>
    </citation>
    <scope>IDENTIFICATION</scope>
</reference>
<dbReference type="GO" id="GO:0008270">
    <property type="term" value="F:zinc ion binding"/>
    <property type="evidence" value="ECO:0007669"/>
    <property type="project" value="TreeGrafter"/>
</dbReference>
<protein>
    <recommendedName>
        <fullName evidence="3">RNA helicase</fullName>
        <ecNumber evidence="3">3.6.4.13</ecNumber>
    </recommendedName>
</protein>
<evidence type="ECO:0000313" key="25">
    <source>
        <dbReference type="Proteomes" id="UP001501920"/>
    </source>
</evidence>
<evidence type="ECO:0000256" key="4">
    <source>
        <dbReference type="ARBA" id="ARBA00022490"/>
    </source>
</evidence>
<evidence type="ECO:0000256" key="2">
    <source>
        <dbReference type="ARBA" id="ARBA00006866"/>
    </source>
</evidence>
<dbReference type="InterPro" id="IPR051363">
    <property type="entry name" value="RLR_Helicase"/>
</dbReference>
<evidence type="ECO:0000256" key="20">
    <source>
        <dbReference type="SAM" id="MobiDB-lite"/>
    </source>
</evidence>
<dbReference type="Gene3D" id="1.20.1320.30">
    <property type="match status" value="1"/>
</dbReference>
<dbReference type="Ensembl" id="ENSPNAT00000057080.1">
    <property type="protein sequence ID" value="ENSPNAP00000044846.1"/>
    <property type="gene ID" value="ENSPNAG00000002347.2"/>
</dbReference>
<dbReference type="GO" id="GO:0003727">
    <property type="term" value="F:single-stranded RNA binding"/>
    <property type="evidence" value="ECO:0007669"/>
    <property type="project" value="TreeGrafter"/>
</dbReference>
<dbReference type="GO" id="GO:0003724">
    <property type="term" value="F:RNA helicase activity"/>
    <property type="evidence" value="ECO:0007669"/>
    <property type="project" value="UniProtKB-EC"/>
</dbReference>
<keyword evidence="14" id="KW-0067">ATP-binding</keyword>
<evidence type="ECO:0000256" key="13">
    <source>
        <dbReference type="ARBA" id="ARBA00022833"/>
    </source>
</evidence>
<dbReference type="CDD" id="cd12090">
    <property type="entry name" value="MDA5_ID"/>
    <property type="match status" value="1"/>
</dbReference>
<comment type="subcellular location">
    <subcellularLocation>
        <location evidence="1">Cytoplasm</location>
    </subcellularLocation>
</comment>
<keyword evidence="18" id="KW-0051">Antiviral defense</keyword>
<proteinExistence type="inferred from homology"/>
<evidence type="ECO:0000256" key="12">
    <source>
        <dbReference type="ARBA" id="ARBA00022806"/>
    </source>
</evidence>
<keyword evidence="17" id="KW-0694">RNA-binding</keyword>
<dbReference type="Pfam" id="PF16739">
    <property type="entry name" value="CARD_2"/>
    <property type="match status" value="2"/>
</dbReference>
<dbReference type="Proteomes" id="UP001501920">
    <property type="component" value="Chromosome 9"/>
</dbReference>
<dbReference type="SMART" id="SM00490">
    <property type="entry name" value="HELICc"/>
    <property type="match status" value="1"/>
</dbReference>
<dbReference type="GeneID" id="108415547"/>
<evidence type="ECO:0000256" key="8">
    <source>
        <dbReference type="ARBA" id="ARBA00022723"/>
    </source>
</evidence>
<organism evidence="24 25">
    <name type="scientific">Pygocentrus nattereri</name>
    <name type="common">Red-bellied piranha</name>
    <dbReference type="NCBI Taxonomy" id="42514"/>
    <lineage>
        <taxon>Eukaryota</taxon>
        <taxon>Metazoa</taxon>
        <taxon>Chordata</taxon>
        <taxon>Craniata</taxon>
        <taxon>Vertebrata</taxon>
        <taxon>Euteleostomi</taxon>
        <taxon>Actinopterygii</taxon>
        <taxon>Neopterygii</taxon>
        <taxon>Teleostei</taxon>
        <taxon>Ostariophysi</taxon>
        <taxon>Characiformes</taxon>
        <taxon>Characoidei</taxon>
        <taxon>Pygocentrus</taxon>
    </lineage>
</organism>
<dbReference type="InterPro" id="IPR031964">
    <property type="entry name" value="CARD_dom"/>
</dbReference>
<dbReference type="PANTHER" id="PTHR14074:SF16">
    <property type="entry name" value="ANTIVIRAL INNATE IMMUNE RESPONSE RECEPTOR RIG-I"/>
    <property type="match status" value="1"/>
</dbReference>
<evidence type="ECO:0000256" key="11">
    <source>
        <dbReference type="ARBA" id="ARBA00022801"/>
    </source>
</evidence>
<evidence type="ECO:0000256" key="14">
    <source>
        <dbReference type="ARBA" id="ARBA00022840"/>
    </source>
</evidence>
<feature type="domain" description="Helicase C-terminal" evidence="22">
    <location>
        <begin position="658"/>
        <end position="827"/>
    </location>
</feature>
<dbReference type="GO" id="GO:0140374">
    <property type="term" value="P:antiviral innate immune response"/>
    <property type="evidence" value="ECO:0007669"/>
    <property type="project" value="TreeGrafter"/>
</dbReference>
<dbReference type="InterPro" id="IPR041204">
    <property type="entry name" value="RIG-I-like_C"/>
</dbReference>
<evidence type="ECO:0000256" key="9">
    <source>
        <dbReference type="ARBA" id="ARBA00022737"/>
    </source>
</evidence>
<evidence type="ECO:0000259" key="22">
    <source>
        <dbReference type="PROSITE" id="PS51194"/>
    </source>
</evidence>
<evidence type="ECO:0000256" key="17">
    <source>
        <dbReference type="ARBA" id="ARBA00022884"/>
    </source>
</evidence>
<dbReference type="PROSITE" id="PS51194">
    <property type="entry name" value="HELICASE_CTER"/>
    <property type="match status" value="1"/>
</dbReference>
<dbReference type="CTD" id="23586"/>
<keyword evidence="13" id="KW-0862">Zinc</keyword>
<accession>A0AAR2J4U1</accession>
<evidence type="ECO:0000256" key="16">
    <source>
        <dbReference type="ARBA" id="ARBA00022859"/>
    </source>
</evidence>
<keyword evidence="9" id="KW-0677">Repeat</keyword>
<comment type="similarity">
    <text evidence="2">Belongs to the helicase family. RLR subfamily.</text>
</comment>
<feature type="domain" description="RLR CTR" evidence="23">
    <location>
        <begin position="846"/>
        <end position="975"/>
    </location>
</feature>
<keyword evidence="25" id="KW-1185">Reference proteome</keyword>
<dbReference type="SMART" id="SM00487">
    <property type="entry name" value="DEXDc"/>
    <property type="match status" value="1"/>
</dbReference>
<reference evidence="24 25" key="1">
    <citation type="submission" date="2020-10" db="EMBL/GenBank/DDBJ databases">
        <title>Pygocentrus nattereri (red-bellied piranha) genome, fPygNat1, primary haplotype.</title>
        <authorList>
            <person name="Myers G."/>
            <person name="Meyer A."/>
            <person name="Karagic N."/>
            <person name="Pippel M."/>
            <person name="Winkler S."/>
            <person name="Tracey A."/>
            <person name="Wood J."/>
            <person name="Formenti G."/>
            <person name="Howe K."/>
            <person name="Fedrigo O."/>
            <person name="Jarvis E.D."/>
        </authorList>
    </citation>
    <scope>NUCLEOTIDE SEQUENCE [LARGE SCALE GENOMIC DNA]</scope>
</reference>
<dbReference type="GO" id="GO:0002753">
    <property type="term" value="P:cytoplasmic pattern recognition receptor signaling pathway"/>
    <property type="evidence" value="ECO:0007669"/>
    <property type="project" value="TreeGrafter"/>
</dbReference>
<dbReference type="InterPro" id="IPR006935">
    <property type="entry name" value="Helicase/UvrB_N"/>
</dbReference>
<dbReference type="InterPro" id="IPR011029">
    <property type="entry name" value="DEATH-like_dom_sf"/>
</dbReference>
<keyword evidence="6" id="KW-0597">Phosphoprotein</keyword>
<dbReference type="GO" id="GO:0005524">
    <property type="term" value="F:ATP binding"/>
    <property type="evidence" value="ECO:0007669"/>
    <property type="project" value="UniProtKB-KW"/>
</dbReference>
<dbReference type="FunFam" id="2.170.150.30:FF:000001">
    <property type="entry name" value="Probable ATP-dependent RNA helicase DDX58"/>
    <property type="match status" value="1"/>
</dbReference>
<dbReference type="InterPro" id="IPR038557">
    <property type="entry name" value="RLR_C_sf"/>
</dbReference>
<dbReference type="AlphaFoldDB" id="A0AAR2J4U1"/>
<evidence type="ECO:0000256" key="19">
    <source>
        <dbReference type="ARBA" id="ARBA00049390"/>
    </source>
</evidence>
<dbReference type="Pfam" id="PF18119">
    <property type="entry name" value="RIG-I_C"/>
    <property type="match status" value="1"/>
</dbReference>
<dbReference type="PROSITE" id="PS51789">
    <property type="entry name" value="RLR_CTR"/>
    <property type="match status" value="1"/>
</dbReference>
<keyword evidence="12" id="KW-0347">Helicase</keyword>
<evidence type="ECO:0000256" key="18">
    <source>
        <dbReference type="ARBA" id="ARBA00023118"/>
    </source>
</evidence>
<dbReference type="InterPro" id="IPR027417">
    <property type="entry name" value="P-loop_NTPase"/>
</dbReference>
<comment type="catalytic activity">
    <reaction evidence="19">
        <text>ATP + H2O = ADP + phosphate + H(+)</text>
        <dbReference type="Rhea" id="RHEA:13065"/>
        <dbReference type="ChEBI" id="CHEBI:15377"/>
        <dbReference type="ChEBI" id="CHEBI:15378"/>
        <dbReference type="ChEBI" id="CHEBI:30616"/>
        <dbReference type="ChEBI" id="CHEBI:43474"/>
        <dbReference type="ChEBI" id="CHEBI:456216"/>
        <dbReference type="EC" id="3.6.4.13"/>
    </reaction>
    <physiologicalReaction direction="left-to-right" evidence="19">
        <dbReference type="Rhea" id="RHEA:13066"/>
    </physiologicalReaction>
</comment>
<keyword evidence="11" id="KW-0378">Hydrolase</keyword>
<dbReference type="Gene3D" id="1.10.533.10">
    <property type="entry name" value="Death Domain, Fas"/>
    <property type="match status" value="2"/>
</dbReference>